<gene>
    <name evidence="1" type="ORF">SCLCIDRAFT_1173890</name>
</gene>
<evidence type="ECO:0000313" key="2">
    <source>
        <dbReference type="Proteomes" id="UP000053989"/>
    </source>
</evidence>
<keyword evidence="2" id="KW-1185">Reference proteome</keyword>
<accession>A0A0C3AER0</accession>
<dbReference type="HOGENOM" id="CLU_099691_1_0_1"/>
<protein>
    <recommendedName>
        <fullName evidence="3">hAT-like transposase RNase-H fold domain-containing protein</fullName>
    </recommendedName>
</protein>
<dbReference type="InParanoid" id="A0A0C3AER0"/>
<evidence type="ECO:0008006" key="3">
    <source>
        <dbReference type="Google" id="ProtNLM"/>
    </source>
</evidence>
<proteinExistence type="predicted"/>
<dbReference type="Proteomes" id="UP000053989">
    <property type="component" value="Unassembled WGS sequence"/>
</dbReference>
<reference evidence="1 2" key="1">
    <citation type="submission" date="2014-04" db="EMBL/GenBank/DDBJ databases">
        <authorList>
            <consortium name="DOE Joint Genome Institute"/>
            <person name="Kuo A."/>
            <person name="Kohler A."/>
            <person name="Nagy L.G."/>
            <person name="Floudas D."/>
            <person name="Copeland A."/>
            <person name="Barry K.W."/>
            <person name="Cichocki N."/>
            <person name="Veneault-Fourrey C."/>
            <person name="LaButti K."/>
            <person name="Lindquist E.A."/>
            <person name="Lipzen A."/>
            <person name="Lundell T."/>
            <person name="Morin E."/>
            <person name="Murat C."/>
            <person name="Sun H."/>
            <person name="Tunlid A."/>
            <person name="Henrissat B."/>
            <person name="Grigoriev I.V."/>
            <person name="Hibbett D.S."/>
            <person name="Martin F."/>
            <person name="Nordberg H.P."/>
            <person name="Cantor M.N."/>
            <person name="Hua S.X."/>
        </authorList>
    </citation>
    <scope>NUCLEOTIDE SEQUENCE [LARGE SCALE GENOMIC DNA]</scope>
    <source>
        <strain evidence="1 2">Foug A</strain>
    </source>
</reference>
<evidence type="ECO:0000313" key="1">
    <source>
        <dbReference type="EMBL" id="KIM63442.1"/>
    </source>
</evidence>
<dbReference type="InterPro" id="IPR012337">
    <property type="entry name" value="RNaseH-like_sf"/>
</dbReference>
<sequence length="171" mass="19653">MHSLLFAIIHSTTKALPRWQHRCTKAGLKPNLILRDVVTCWNSSCDLLEFVVRYCKPISKITCDKKLGQLHKYHLSAEEWSVIEELVTCYKSVTMFFSCDATNIAAVIPAMDKLDDHLKSIQSTQEQFHPSILAAMKLARKKMDRYWKRTDESDVYRIAMGSCLNMDGIQP</sequence>
<name>A0A0C3AER0_9AGAM</name>
<dbReference type="OrthoDB" id="3252425at2759"/>
<dbReference type="AlphaFoldDB" id="A0A0C3AER0"/>
<dbReference type="EMBL" id="KN822035">
    <property type="protein sequence ID" value="KIM63442.1"/>
    <property type="molecule type" value="Genomic_DNA"/>
</dbReference>
<dbReference type="SUPFAM" id="SSF53098">
    <property type="entry name" value="Ribonuclease H-like"/>
    <property type="match status" value="1"/>
</dbReference>
<organism evidence="1 2">
    <name type="scientific">Scleroderma citrinum Foug A</name>
    <dbReference type="NCBI Taxonomy" id="1036808"/>
    <lineage>
        <taxon>Eukaryota</taxon>
        <taxon>Fungi</taxon>
        <taxon>Dikarya</taxon>
        <taxon>Basidiomycota</taxon>
        <taxon>Agaricomycotina</taxon>
        <taxon>Agaricomycetes</taxon>
        <taxon>Agaricomycetidae</taxon>
        <taxon>Boletales</taxon>
        <taxon>Sclerodermatineae</taxon>
        <taxon>Sclerodermataceae</taxon>
        <taxon>Scleroderma</taxon>
    </lineage>
</organism>
<dbReference type="STRING" id="1036808.A0A0C3AER0"/>
<reference evidence="2" key="2">
    <citation type="submission" date="2015-01" db="EMBL/GenBank/DDBJ databases">
        <title>Evolutionary Origins and Diversification of the Mycorrhizal Mutualists.</title>
        <authorList>
            <consortium name="DOE Joint Genome Institute"/>
            <consortium name="Mycorrhizal Genomics Consortium"/>
            <person name="Kohler A."/>
            <person name="Kuo A."/>
            <person name="Nagy L.G."/>
            <person name="Floudas D."/>
            <person name="Copeland A."/>
            <person name="Barry K.W."/>
            <person name="Cichocki N."/>
            <person name="Veneault-Fourrey C."/>
            <person name="LaButti K."/>
            <person name="Lindquist E.A."/>
            <person name="Lipzen A."/>
            <person name="Lundell T."/>
            <person name="Morin E."/>
            <person name="Murat C."/>
            <person name="Riley R."/>
            <person name="Ohm R."/>
            <person name="Sun H."/>
            <person name="Tunlid A."/>
            <person name="Henrissat B."/>
            <person name="Grigoriev I.V."/>
            <person name="Hibbett D.S."/>
            <person name="Martin F."/>
        </authorList>
    </citation>
    <scope>NUCLEOTIDE SEQUENCE [LARGE SCALE GENOMIC DNA]</scope>
    <source>
        <strain evidence="2">Foug A</strain>
    </source>
</reference>